<evidence type="ECO:0000313" key="3">
    <source>
        <dbReference type="RefSeq" id="XP_013401682.1"/>
    </source>
</evidence>
<dbReference type="InterPro" id="IPR009045">
    <property type="entry name" value="Zn_M74/Hedgehog-like"/>
</dbReference>
<evidence type="ECO:0000313" key="2">
    <source>
        <dbReference type="Proteomes" id="UP000085678"/>
    </source>
</evidence>
<name>A0A1S3IU05_LINAN</name>
<keyword evidence="1" id="KW-0732">Signal</keyword>
<accession>A0A1S3IU05</accession>
<dbReference type="PANTHER" id="PTHR31698">
    <property type="entry name" value="LYSOZYME G FAMILY MEMBER"/>
    <property type="match status" value="1"/>
</dbReference>
<gene>
    <name evidence="3" type="primary">LOC106167440</name>
</gene>
<keyword evidence="2" id="KW-1185">Reference proteome</keyword>
<proteinExistence type="predicted"/>
<organism evidence="2 3">
    <name type="scientific">Lingula anatina</name>
    <name type="common">Brachiopod</name>
    <name type="synonym">Lingula unguis</name>
    <dbReference type="NCBI Taxonomy" id="7574"/>
    <lineage>
        <taxon>Eukaryota</taxon>
        <taxon>Metazoa</taxon>
        <taxon>Spiralia</taxon>
        <taxon>Lophotrochozoa</taxon>
        <taxon>Brachiopoda</taxon>
        <taxon>Linguliformea</taxon>
        <taxon>Lingulata</taxon>
        <taxon>Lingulida</taxon>
        <taxon>Linguloidea</taxon>
        <taxon>Lingulidae</taxon>
        <taxon>Lingula</taxon>
    </lineage>
</organism>
<protein>
    <submittedName>
        <fullName evidence="3">Lysozyme 1</fullName>
    </submittedName>
</protein>
<dbReference type="OrthoDB" id="2018923at2759"/>
<dbReference type="STRING" id="7574.A0A1S3IU05"/>
<dbReference type="GeneID" id="106167440"/>
<dbReference type="Proteomes" id="UP000085678">
    <property type="component" value="Unplaced"/>
</dbReference>
<dbReference type="RefSeq" id="XP_013401682.1">
    <property type="nucleotide sequence ID" value="XM_013546228.1"/>
</dbReference>
<evidence type="ECO:0000256" key="1">
    <source>
        <dbReference type="SAM" id="SignalP"/>
    </source>
</evidence>
<sequence>MLFVLAIISIYASAALADSACHSYKAGSTCQTDSLYCSGSYVSGKCLGATNRRCCVPGSGDSACTSQGGTCKYDSNSCSGSYKSGLCAGPTARRCCVSGSGSGWVDNNGYKVSDADVNSKLQKIANLYGKRVWLTSGDRPYQSNTASHHYVKRAADFWIDGESSGQAIWSRLKSSGILARDYQVIWHGSRTCTGGEHIHIGRYGDNRSTCWVIEGTSSANYCQYHCQ</sequence>
<feature type="signal peptide" evidence="1">
    <location>
        <begin position="1"/>
        <end position="17"/>
    </location>
</feature>
<reference evidence="3" key="1">
    <citation type="submission" date="2025-08" db="UniProtKB">
        <authorList>
            <consortium name="RefSeq"/>
        </authorList>
    </citation>
    <scope>IDENTIFICATION</scope>
    <source>
        <tissue evidence="3">Gonads</tissue>
    </source>
</reference>
<dbReference type="InParanoid" id="A0A1S3IU05"/>
<dbReference type="SUPFAM" id="SSF55166">
    <property type="entry name" value="Hedgehog/DD-peptidase"/>
    <property type="match status" value="1"/>
</dbReference>
<feature type="chain" id="PRO_5010240952" evidence="1">
    <location>
        <begin position="18"/>
        <end position="227"/>
    </location>
</feature>
<dbReference type="KEGG" id="lak:106167440"/>
<dbReference type="AlphaFoldDB" id="A0A1S3IU05"/>